<name>A0ACC1JPK9_9FUNG</name>
<dbReference type="Proteomes" id="UP001140234">
    <property type="component" value="Unassembled WGS sequence"/>
</dbReference>
<evidence type="ECO:0000313" key="1">
    <source>
        <dbReference type="EMBL" id="KAJ2764578.1"/>
    </source>
</evidence>
<evidence type="ECO:0000313" key="2">
    <source>
        <dbReference type="Proteomes" id="UP001140234"/>
    </source>
</evidence>
<comment type="caution">
    <text evidence="1">The sequence shown here is derived from an EMBL/GenBank/DDBJ whole genome shotgun (WGS) entry which is preliminary data.</text>
</comment>
<gene>
    <name evidence="1" type="ORF">IWQ57_005115</name>
</gene>
<feature type="non-terminal residue" evidence="1">
    <location>
        <position position="200"/>
    </location>
</feature>
<protein>
    <submittedName>
        <fullName evidence="1">Uncharacterized protein</fullName>
    </submittedName>
</protein>
<accession>A0ACC1JPK9</accession>
<organism evidence="1 2">
    <name type="scientific">Coemansia nantahalensis</name>
    <dbReference type="NCBI Taxonomy" id="2789366"/>
    <lineage>
        <taxon>Eukaryota</taxon>
        <taxon>Fungi</taxon>
        <taxon>Fungi incertae sedis</taxon>
        <taxon>Zoopagomycota</taxon>
        <taxon>Kickxellomycotina</taxon>
        <taxon>Kickxellomycetes</taxon>
        <taxon>Kickxellales</taxon>
        <taxon>Kickxellaceae</taxon>
        <taxon>Coemansia</taxon>
    </lineage>
</organism>
<dbReference type="EMBL" id="JANBUJ010002298">
    <property type="protein sequence ID" value="KAJ2764578.1"/>
    <property type="molecule type" value="Genomic_DNA"/>
</dbReference>
<reference evidence="1" key="1">
    <citation type="submission" date="2022-07" db="EMBL/GenBank/DDBJ databases">
        <title>Phylogenomic reconstructions and comparative analyses of Kickxellomycotina fungi.</title>
        <authorList>
            <person name="Reynolds N.K."/>
            <person name="Stajich J.E."/>
            <person name="Barry K."/>
            <person name="Grigoriev I.V."/>
            <person name="Crous P."/>
            <person name="Smith M.E."/>
        </authorList>
    </citation>
    <scope>NUCLEOTIDE SEQUENCE</scope>
    <source>
        <strain evidence="1">CBS 109366</strain>
    </source>
</reference>
<sequence>MPIFGSPGHMSPVSQVHGHGAPRQSTNKSQHRRSLSASLSSSVKSLFSRRTRQARDSWGPMDCTPEASPRSARYSAALDGHCASVQSLGLDEECGVRAPSDRYSQARERALADTVRRLQQGRPQSPLTPSSIGTAKTLPFFAEEDEYERQTGDNEPAGGAAGAARGGIPRFGGDHAGPSSPTDAAPAQSLLRASRETLNG</sequence>
<keyword evidence="2" id="KW-1185">Reference proteome</keyword>
<proteinExistence type="predicted"/>